<keyword evidence="1" id="KW-1185">Reference proteome</keyword>
<dbReference type="Proteomes" id="UP000515150">
    <property type="component" value="Chromosome 6"/>
</dbReference>
<dbReference type="RefSeq" id="XP_055365665.1">
    <property type="nucleotide sequence ID" value="XM_055509690.1"/>
</dbReference>
<reference evidence="2" key="1">
    <citation type="submission" date="2025-08" db="UniProtKB">
        <authorList>
            <consortium name="RefSeq"/>
        </authorList>
    </citation>
    <scope>IDENTIFICATION</scope>
</reference>
<proteinExistence type="predicted"/>
<name>A0A9W2XVP5_BETSP</name>
<dbReference type="OrthoDB" id="5975154at2759"/>
<dbReference type="KEGG" id="bspl:129604230"/>
<dbReference type="AlphaFoldDB" id="A0A9W2XVP5"/>
<evidence type="ECO:0000313" key="1">
    <source>
        <dbReference type="Proteomes" id="UP000515150"/>
    </source>
</evidence>
<accession>A0A9W2XVP5</accession>
<gene>
    <name evidence="2" type="primary">LOC129604230</name>
</gene>
<organism evidence="1 2">
    <name type="scientific">Betta splendens</name>
    <name type="common">Siamese fighting fish</name>
    <dbReference type="NCBI Taxonomy" id="158456"/>
    <lineage>
        <taxon>Eukaryota</taxon>
        <taxon>Metazoa</taxon>
        <taxon>Chordata</taxon>
        <taxon>Craniata</taxon>
        <taxon>Vertebrata</taxon>
        <taxon>Euteleostomi</taxon>
        <taxon>Actinopterygii</taxon>
        <taxon>Neopterygii</taxon>
        <taxon>Teleostei</taxon>
        <taxon>Neoteleostei</taxon>
        <taxon>Acanthomorphata</taxon>
        <taxon>Anabantaria</taxon>
        <taxon>Anabantiformes</taxon>
        <taxon>Anabantoidei</taxon>
        <taxon>Osphronemidae</taxon>
        <taxon>Betta</taxon>
    </lineage>
</organism>
<dbReference type="GeneID" id="129604230"/>
<evidence type="ECO:0000313" key="2">
    <source>
        <dbReference type="RefSeq" id="XP_055365665.1"/>
    </source>
</evidence>
<keyword evidence="2" id="KW-0675">Receptor</keyword>
<sequence>MKNGSLDVHPAFPDALLPCARTLNSKVKVRCFQLPVQLKTELMKASLQGEYQLRLYEELMRNYNLLDRTVQNDSHSLSVSFSFNLQHSDD</sequence>
<protein>
    <submittedName>
        <fullName evidence="2">Neuronal acetylcholine receptor subunit alpha-7</fullName>
    </submittedName>
</protein>